<keyword evidence="2" id="KW-0328">Glycosyltransferase</keyword>
<dbReference type="Pfam" id="PF05637">
    <property type="entry name" value="Glyco_transf_34"/>
    <property type="match status" value="1"/>
</dbReference>
<name>A0A136JHE1_9PEZI</name>
<proteinExistence type="inferred from homology"/>
<dbReference type="STRING" id="196109.A0A136JHE1"/>
<gene>
    <name evidence="6" type="ORF">Micbo1qcDRAFT_1592</name>
</gene>
<dbReference type="Gene3D" id="3.90.550.10">
    <property type="entry name" value="Spore Coat Polysaccharide Biosynthesis Protein SpsA, Chain A"/>
    <property type="match status" value="1"/>
</dbReference>
<reference evidence="7" key="1">
    <citation type="submission" date="2016-02" db="EMBL/GenBank/DDBJ databases">
        <title>Draft genome sequence of Microdochium bolleyi, a fungal endophyte of beachgrass.</title>
        <authorList>
            <consortium name="DOE Joint Genome Institute"/>
            <person name="David A.S."/>
            <person name="May G."/>
            <person name="Haridas S."/>
            <person name="Lim J."/>
            <person name="Wang M."/>
            <person name="Labutti K."/>
            <person name="Lipzen A."/>
            <person name="Barry K."/>
            <person name="Grigoriev I.V."/>
        </authorList>
    </citation>
    <scope>NUCLEOTIDE SEQUENCE [LARGE SCALE GENOMIC DNA]</scope>
    <source>
        <strain evidence="7">J235TASD1</strain>
    </source>
</reference>
<dbReference type="GO" id="GO:0000136">
    <property type="term" value="C:mannan polymerase complex"/>
    <property type="evidence" value="ECO:0007669"/>
    <property type="project" value="TreeGrafter"/>
</dbReference>
<keyword evidence="5" id="KW-0812">Transmembrane</keyword>
<dbReference type="GO" id="GO:0000009">
    <property type="term" value="F:alpha-1,6-mannosyltransferase activity"/>
    <property type="evidence" value="ECO:0007669"/>
    <property type="project" value="TreeGrafter"/>
</dbReference>
<organism evidence="6 7">
    <name type="scientific">Microdochium bolleyi</name>
    <dbReference type="NCBI Taxonomy" id="196109"/>
    <lineage>
        <taxon>Eukaryota</taxon>
        <taxon>Fungi</taxon>
        <taxon>Dikarya</taxon>
        <taxon>Ascomycota</taxon>
        <taxon>Pezizomycotina</taxon>
        <taxon>Sordariomycetes</taxon>
        <taxon>Xylariomycetidae</taxon>
        <taxon>Xylariales</taxon>
        <taxon>Microdochiaceae</taxon>
        <taxon>Microdochium</taxon>
    </lineage>
</organism>
<dbReference type="OrthoDB" id="205108at2759"/>
<feature type="transmembrane region" description="Helical" evidence="5">
    <location>
        <begin position="31"/>
        <end position="49"/>
    </location>
</feature>
<evidence type="ECO:0000256" key="3">
    <source>
        <dbReference type="ARBA" id="ARBA00022679"/>
    </source>
</evidence>
<comment type="similarity">
    <text evidence="1">Belongs to the glycosyltransferase 34 family.</text>
</comment>
<sequence length="331" mass="36573">MHFAYPPRKSSNPPPFRARSSRITLHRRRQLRTIALAGVGIVFLLWLLFGRSSHSGSGKKASSGGGGNTAAPAARKTRTISGQPPVVLVTVFDNNQNVEYIEMLRQNRLAYAERHGYGTVFANVNDYELANAPSSWAKIPAMRHAMTMYPDCQYMWFLEQNAYITNPSIAIHKDIMSPASLDATMLREQPVAPPDGIIRTHNGLKGEDVELAVVQDAEGLATGSFVLRNGEYAEFLLDTMWNELYRQYRFQRAETHALSHVVQWHQTVLSRLAILPQNLISSYSTAKSGKAYKDGDLVVLFKGCSGIGSGSCTSQAKMYKEKTESSTGAAV</sequence>
<dbReference type="AlphaFoldDB" id="A0A136JHE1"/>
<evidence type="ECO:0000313" key="7">
    <source>
        <dbReference type="Proteomes" id="UP000070501"/>
    </source>
</evidence>
<evidence type="ECO:0000256" key="4">
    <source>
        <dbReference type="SAM" id="MobiDB-lite"/>
    </source>
</evidence>
<protein>
    <submittedName>
        <fullName evidence="6">Galactosyl transferase GMA12/MNN10 family-domain-containing protein</fullName>
    </submittedName>
</protein>
<keyword evidence="7" id="KW-1185">Reference proteome</keyword>
<evidence type="ECO:0000256" key="5">
    <source>
        <dbReference type="SAM" id="Phobius"/>
    </source>
</evidence>
<feature type="region of interest" description="Disordered" evidence="4">
    <location>
        <begin position="56"/>
        <end position="76"/>
    </location>
</feature>
<dbReference type="PANTHER" id="PTHR31306:SF10">
    <property type="entry name" value="ALPHA-1,6-MANNOSYLTRANSFERASE MNN11-RELATED"/>
    <property type="match status" value="1"/>
</dbReference>
<dbReference type="FunCoup" id="A0A136JHE1">
    <property type="interactions" value="86"/>
</dbReference>
<dbReference type="EMBL" id="KQ964245">
    <property type="protein sequence ID" value="KXJ96564.1"/>
    <property type="molecule type" value="Genomic_DNA"/>
</dbReference>
<evidence type="ECO:0000256" key="2">
    <source>
        <dbReference type="ARBA" id="ARBA00022676"/>
    </source>
</evidence>
<evidence type="ECO:0000313" key="6">
    <source>
        <dbReference type="EMBL" id="KXJ96564.1"/>
    </source>
</evidence>
<dbReference type="InParanoid" id="A0A136JHE1"/>
<dbReference type="Proteomes" id="UP000070501">
    <property type="component" value="Unassembled WGS sequence"/>
</dbReference>
<keyword evidence="3 6" id="KW-0808">Transferase</keyword>
<accession>A0A136JHE1</accession>
<dbReference type="GO" id="GO:0006487">
    <property type="term" value="P:protein N-linked glycosylation"/>
    <property type="evidence" value="ECO:0007669"/>
    <property type="project" value="TreeGrafter"/>
</dbReference>
<dbReference type="InterPro" id="IPR008630">
    <property type="entry name" value="Glyco_trans_34"/>
</dbReference>
<dbReference type="FunFam" id="3.90.550.10:FF:000149">
    <property type="entry name" value="Alpha-1,6-mannosyltransferase subunit"/>
    <property type="match status" value="1"/>
</dbReference>
<keyword evidence="5" id="KW-0472">Membrane</keyword>
<evidence type="ECO:0000256" key="1">
    <source>
        <dbReference type="ARBA" id="ARBA00005664"/>
    </source>
</evidence>
<keyword evidence="5" id="KW-1133">Transmembrane helix</keyword>
<dbReference type="InterPro" id="IPR029044">
    <property type="entry name" value="Nucleotide-diphossugar_trans"/>
</dbReference>
<dbReference type="PANTHER" id="PTHR31306">
    <property type="entry name" value="ALPHA-1,6-MANNOSYLTRANSFERASE MNN11-RELATED"/>
    <property type="match status" value="1"/>
</dbReference>